<keyword evidence="1" id="KW-0812">Transmembrane</keyword>
<dbReference type="EMBL" id="AP023418">
    <property type="protein sequence ID" value="BCK82167.1"/>
    <property type="molecule type" value="Genomic_DNA"/>
</dbReference>
<gene>
    <name evidence="2" type="ORF">MM50RIKEN_19300</name>
</gene>
<evidence type="ECO:0000313" key="2">
    <source>
        <dbReference type="EMBL" id="BCK82167.1"/>
    </source>
</evidence>
<protein>
    <submittedName>
        <fullName evidence="2">Uncharacterized protein</fullName>
    </submittedName>
</protein>
<feature type="transmembrane region" description="Helical" evidence="1">
    <location>
        <begin position="6"/>
        <end position="24"/>
    </location>
</feature>
<sequence length="59" mass="6894">MLVFGINVEFGSCIFLTAGVYCIIEKRRKERDSTMTNKWIKGDLDDMIFADCDWQPSER</sequence>
<keyword evidence="1" id="KW-0472">Membrane</keyword>
<reference evidence="2" key="1">
    <citation type="submission" date="2020-09" db="EMBL/GenBank/DDBJ databases">
        <title>New species isolated from human feces.</title>
        <authorList>
            <person name="Kitahara M."/>
            <person name="Shigeno Y."/>
            <person name="Shime M."/>
            <person name="Matsumoto Y."/>
            <person name="Nakamura S."/>
            <person name="Motooka D."/>
            <person name="Fukuoka S."/>
            <person name="Nishikawa H."/>
            <person name="Benno Y."/>
        </authorList>
    </citation>
    <scope>NUCLEOTIDE SEQUENCE</scope>
    <source>
        <strain evidence="2">MM50</strain>
    </source>
</reference>
<keyword evidence="1" id="KW-1133">Transmembrane helix</keyword>
<name>A0A810Q7B4_9FIRM</name>
<dbReference type="Proteomes" id="UP000681035">
    <property type="component" value="Chromosome"/>
</dbReference>
<organism evidence="2 3">
    <name type="scientific">Vescimonas coprocola</name>
    <dbReference type="NCBI Taxonomy" id="2714355"/>
    <lineage>
        <taxon>Bacteria</taxon>
        <taxon>Bacillati</taxon>
        <taxon>Bacillota</taxon>
        <taxon>Clostridia</taxon>
        <taxon>Eubacteriales</taxon>
        <taxon>Oscillospiraceae</taxon>
        <taxon>Vescimonas</taxon>
    </lineage>
</organism>
<proteinExistence type="predicted"/>
<dbReference type="KEGG" id="vcop:MM50RIKEN_19300"/>
<evidence type="ECO:0000256" key="1">
    <source>
        <dbReference type="SAM" id="Phobius"/>
    </source>
</evidence>
<keyword evidence="3" id="KW-1185">Reference proteome</keyword>
<dbReference type="AlphaFoldDB" id="A0A810Q7B4"/>
<accession>A0A810Q7B4</accession>
<evidence type="ECO:0000313" key="3">
    <source>
        <dbReference type="Proteomes" id="UP000681035"/>
    </source>
</evidence>